<keyword evidence="2" id="KW-1133">Transmembrane helix</keyword>
<dbReference type="InterPro" id="IPR001387">
    <property type="entry name" value="Cro/C1-type_HTH"/>
</dbReference>
<dbReference type="Proteomes" id="UP000577386">
    <property type="component" value="Unassembled WGS sequence"/>
</dbReference>
<feature type="transmembrane region" description="Helical" evidence="2">
    <location>
        <begin position="201"/>
        <end position="222"/>
    </location>
</feature>
<protein>
    <submittedName>
        <fullName evidence="4">Plasmid maintenance system antidote protein VapI</fullName>
    </submittedName>
</protein>
<dbReference type="EMBL" id="JACJIJ010000002">
    <property type="protein sequence ID" value="MBA9055156.1"/>
    <property type="molecule type" value="Genomic_DNA"/>
</dbReference>
<evidence type="ECO:0000313" key="5">
    <source>
        <dbReference type="Proteomes" id="UP000577386"/>
    </source>
</evidence>
<evidence type="ECO:0000256" key="1">
    <source>
        <dbReference type="SAM" id="MobiDB-lite"/>
    </source>
</evidence>
<keyword evidence="2" id="KW-0472">Membrane</keyword>
<keyword evidence="5" id="KW-1185">Reference proteome</keyword>
<proteinExistence type="predicted"/>
<feature type="region of interest" description="Disordered" evidence="1">
    <location>
        <begin position="128"/>
        <end position="198"/>
    </location>
</feature>
<evidence type="ECO:0000259" key="3">
    <source>
        <dbReference type="PROSITE" id="PS50943"/>
    </source>
</evidence>
<dbReference type="CDD" id="cd00093">
    <property type="entry name" value="HTH_XRE"/>
    <property type="match status" value="1"/>
</dbReference>
<evidence type="ECO:0000313" key="4">
    <source>
        <dbReference type="EMBL" id="MBA9055156.1"/>
    </source>
</evidence>
<dbReference type="PROSITE" id="PS50943">
    <property type="entry name" value="HTH_CROC1"/>
    <property type="match status" value="1"/>
</dbReference>
<feature type="compositionally biased region" description="Low complexity" evidence="1">
    <location>
        <begin position="128"/>
        <end position="157"/>
    </location>
</feature>
<organism evidence="4 5">
    <name type="scientific">Streptomyces murinus</name>
    <dbReference type="NCBI Taxonomy" id="33900"/>
    <lineage>
        <taxon>Bacteria</taxon>
        <taxon>Bacillati</taxon>
        <taxon>Actinomycetota</taxon>
        <taxon>Actinomycetes</taxon>
        <taxon>Kitasatosporales</taxon>
        <taxon>Streptomycetaceae</taxon>
        <taxon>Streptomyces</taxon>
    </lineage>
</organism>
<evidence type="ECO:0000256" key="2">
    <source>
        <dbReference type="SAM" id="Phobius"/>
    </source>
</evidence>
<reference evidence="4 5" key="1">
    <citation type="submission" date="2020-08" db="EMBL/GenBank/DDBJ databases">
        <title>Sequencing the genomes of 1000 actinobacteria strains.</title>
        <authorList>
            <person name="Klenk H.-P."/>
        </authorList>
    </citation>
    <scope>NUCLEOTIDE SEQUENCE [LARGE SCALE GENOMIC DNA]</scope>
    <source>
        <strain evidence="4 5">DSM 41827</strain>
    </source>
</reference>
<dbReference type="Gene3D" id="1.10.260.40">
    <property type="entry name" value="lambda repressor-like DNA-binding domains"/>
    <property type="match status" value="1"/>
</dbReference>
<feature type="compositionally biased region" description="Low complexity" evidence="1">
    <location>
        <begin position="278"/>
        <end position="293"/>
    </location>
</feature>
<accession>A0A7W3RMK8</accession>
<dbReference type="SMART" id="SM00530">
    <property type="entry name" value="HTH_XRE"/>
    <property type="match status" value="1"/>
</dbReference>
<feature type="domain" description="HTH cro/C1-type" evidence="3">
    <location>
        <begin position="28"/>
        <end position="69"/>
    </location>
</feature>
<dbReference type="Pfam" id="PF13560">
    <property type="entry name" value="HTH_31"/>
    <property type="match status" value="1"/>
</dbReference>
<feature type="compositionally biased region" description="Low complexity" evidence="1">
    <location>
        <begin position="228"/>
        <end position="267"/>
    </location>
</feature>
<feature type="region of interest" description="Disordered" evidence="1">
    <location>
        <begin position="228"/>
        <end position="298"/>
    </location>
</feature>
<feature type="compositionally biased region" description="Low complexity" evidence="1">
    <location>
        <begin position="179"/>
        <end position="188"/>
    </location>
</feature>
<dbReference type="GO" id="GO:0003677">
    <property type="term" value="F:DNA binding"/>
    <property type="evidence" value="ECO:0007669"/>
    <property type="project" value="InterPro"/>
</dbReference>
<sequence length="500" mass="50050">MSESTGGTGFAERLRELKDRSGHSYGMLAKRLHMSTSTLHRYCNGEAVPTDYAPVERMARLCEASPEELVALHRSWVLADAGRGKKAAEGGAPGAGEGLAPGAGGEVVGEAVTGEAPASASASASASATAPAPAPATGPASAPASGSAPAPASAAAPDPEPVPEPTSDADLEPRPASTPAPEAAVPGPRARPRPGARSRRPVLIAAVTGAAVLGAVALAFGLPGSGRPDQGAAPTGATAAAQDRAPATGTGTASRGSGSPSPLGSARHPSPSADQGSTAGPDAATSGPPGGATADDKESTAVPLAITTHPYSWESPCSQHYLIDRPPTAVSPPPVENDAPAWVAVHQAVSAGEQFVTLTVQGSGKQTVVLEGMSVRMAGKRAPLAWNDYAMGYPGVGCGGGVPTHSFTVALDAVRPAVQPVAGQRGFPLSVSESDPEVFYVTANASAYDVSWYLELSWSSGGRHGTLEIGDKGRPFRTSGSNGRPAYAFPLGGEKWAPAQ</sequence>
<gene>
    <name evidence="4" type="ORF">HDA42_004334</name>
</gene>
<dbReference type="SUPFAM" id="SSF47413">
    <property type="entry name" value="lambda repressor-like DNA-binding domains"/>
    <property type="match status" value="1"/>
</dbReference>
<keyword evidence="2" id="KW-0812">Transmembrane</keyword>
<dbReference type="InterPro" id="IPR010982">
    <property type="entry name" value="Lambda_DNA-bd_dom_sf"/>
</dbReference>
<dbReference type="AlphaFoldDB" id="A0A7W3RMK8"/>
<dbReference type="RefSeq" id="WP_310738789.1">
    <property type="nucleotide sequence ID" value="NZ_BAAAHW010000003.1"/>
</dbReference>
<name>A0A7W3RMK8_STRMR</name>
<comment type="caution">
    <text evidence="4">The sequence shown here is derived from an EMBL/GenBank/DDBJ whole genome shotgun (WGS) entry which is preliminary data.</text>
</comment>